<feature type="compositionally biased region" description="Polar residues" evidence="1">
    <location>
        <begin position="626"/>
        <end position="636"/>
    </location>
</feature>
<feature type="region of interest" description="Disordered" evidence="1">
    <location>
        <begin position="1"/>
        <end position="66"/>
    </location>
</feature>
<feature type="compositionally biased region" description="Basic and acidic residues" evidence="1">
    <location>
        <begin position="490"/>
        <end position="499"/>
    </location>
</feature>
<sequence>MVTDRNPPEEASSPPEIQITDNPPHSINFEPNDMETSPASSATENLSPHGSNRNMASSNDGISPSNSPAILSYASVAASSKRTTTFREKTSNRSESDRIMARSITGKVDESLLTPLAVEQTHSSIAPEYFKVQATDENSRMFLFEENTGFLKNKMTILETVNLAAKEKLEEILTKHKNFKIENNRKLVIPNFDQFDSSKIDENEGAKYDYGLFLALNIGSIKPTAKLSNIGDFEHKSFDELNEENKIFQNFYARFDKHDIYLKLSPTQKQNVISIYTNWVASNTFHGKVSNEKEDGYFSFTLPMDNTWTNLTDSKLLLVELEVHENQKARSYLDWLSAFMEKLDFTFIKANEIQSPETIIGSSKKIFHILLRINNIKETGEYHLPPQTLTHFAGSPLSSNDFSILRKKVQLRILNSITKCTFCNSSSHQKSNCPITCSRCTLRGHHAEDCRTKEETINMIQIKKQFKKNENLTKSPKKNTKNIKTSKNPEINKEKDDSQFKAYSNPLPSKYAPQQHEWQTIGSSPKAYRKSLSASTSPLSATLNPFYQLHEQDDEHEEIEDEIIESGPTESYVDDSYNKTTSQTKIKHLQKQSAVESDEFEMLNEAIKLNNKKNDDQDAHKTSYIHISNDNLPEPTNTKEDTINSQSDSLGLQQLFAAGSQNNDPSTQQDTDLSDIEFASENNHISIEETFFSEPSGPITRGRKTTLSALQSTNISLSPTRRLSPIKKIDKGKYPISSHSRSPHKKMLTREQLTKFEQHEKQKQSSIELNISQQSSIELNISQQSSLILQSEQGSINTNSQISPSSLTGQSSLNGATQHNSY</sequence>
<evidence type="ECO:0000313" key="4">
    <source>
        <dbReference type="Proteomes" id="UP000769528"/>
    </source>
</evidence>
<protein>
    <recommendedName>
        <fullName evidence="2">CCHC-type domain-containing protein</fullName>
    </recommendedName>
</protein>
<feature type="region of interest" description="Disordered" evidence="1">
    <location>
        <begin position="626"/>
        <end position="645"/>
    </location>
</feature>
<comment type="caution">
    <text evidence="3">The sequence shown here is derived from an EMBL/GenBank/DDBJ whole genome shotgun (WGS) entry which is preliminary data.</text>
</comment>
<dbReference type="EMBL" id="JAEUBF010000389">
    <property type="protein sequence ID" value="KAH3679155.1"/>
    <property type="molecule type" value="Genomic_DNA"/>
</dbReference>
<dbReference type="InterPro" id="IPR001878">
    <property type="entry name" value="Znf_CCHC"/>
</dbReference>
<keyword evidence="4" id="KW-1185">Reference proteome</keyword>
<feature type="domain" description="CCHC-type" evidence="2">
    <location>
        <begin position="436"/>
        <end position="452"/>
    </location>
</feature>
<reference evidence="3" key="1">
    <citation type="journal article" date="2021" name="Open Biol.">
        <title>Shared evolutionary footprints suggest mitochondrial oxidative damage underlies multiple complex I losses in fungi.</title>
        <authorList>
            <person name="Schikora-Tamarit M.A."/>
            <person name="Marcet-Houben M."/>
            <person name="Nosek J."/>
            <person name="Gabaldon T."/>
        </authorList>
    </citation>
    <scope>NUCLEOTIDE SEQUENCE</scope>
    <source>
        <strain evidence="3">CBS6341</strain>
    </source>
</reference>
<dbReference type="Proteomes" id="UP000769528">
    <property type="component" value="Unassembled WGS sequence"/>
</dbReference>
<reference evidence="3" key="2">
    <citation type="submission" date="2021-01" db="EMBL/GenBank/DDBJ databases">
        <authorList>
            <person name="Schikora-Tamarit M.A."/>
        </authorList>
    </citation>
    <scope>NUCLEOTIDE SEQUENCE</scope>
    <source>
        <strain evidence="3">CBS6341</strain>
    </source>
</reference>
<dbReference type="SMART" id="SM00343">
    <property type="entry name" value="ZnF_C2HC"/>
    <property type="match status" value="2"/>
</dbReference>
<feature type="domain" description="CCHC-type" evidence="2">
    <location>
        <begin position="419"/>
        <end position="435"/>
    </location>
</feature>
<proteinExistence type="predicted"/>
<evidence type="ECO:0000313" key="3">
    <source>
        <dbReference type="EMBL" id="KAH3679155.1"/>
    </source>
</evidence>
<evidence type="ECO:0000259" key="2">
    <source>
        <dbReference type="SMART" id="SM00343"/>
    </source>
</evidence>
<gene>
    <name evidence="3" type="ORF">WICMUC_001166</name>
</gene>
<feature type="compositionally biased region" description="Polar residues" evidence="1">
    <location>
        <begin position="797"/>
        <end position="822"/>
    </location>
</feature>
<name>A0A9P8PX34_9ASCO</name>
<dbReference type="GO" id="GO:0003676">
    <property type="term" value="F:nucleic acid binding"/>
    <property type="evidence" value="ECO:0007669"/>
    <property type="project" value="InterPro"/>
</dbReference>
<feature type="compositionally biased region" description="Polar residues" evidence="1">
    <location>
        <begin position="34"/>
        <end position="66"/>
    </location>
</feature>
<feature type="region of interest" description="Disordered" evidence="1">
    <location>
        <begin position="792"/>
        <end position="822"/>
    </location>
</feature>
<organism evidence="3 4">
    <name type="scientific">Wickerhamomyces mucosus</name>
    <dbReference type="NCBI Taxonomy" id="1378264"/>
    <lineage>
        <taxon>Eukaryota</taxon>
        <taxon>Fungi</taxon>
        <taxon>Dikarya</taxon>
        <taxon>Ascomycota</taxon>
        <taxon>Saccharomycotina</taxon>
        <taxon>Saccharomycetes</taxon>
        <taxon>Phaffomycetales</taxon>
        <taxon>Wickerhamomycetaceae</taxon>
        <taxon>Wickerhamomyces</taxon>
    </lineage>
</organism>
<dbReference type="GO" id="GO:0008270">
    <property type="term" value="F:zinc ion binding"/>
    <property type="evidence" value="ECO:0007669"/>
    <property type="project" value="InterPro"/>
</dbReference>
<feature type="region of interest" description="Disordered" evidence="1">
    <location>
        <begin position="468"/>
        <end position="524"/>
    </location>
</feature>
<evidence type="ECO:0000256" key="1">
    <source>
        <dbReference type="SAM" id="MobiDB-lite"/>
    </source>
</evidence>
<dbReference type="AlphaFoldDB" id="A0A9P8PX34"/>
<accession>A0A9P8PX34</accession>